<protein>
    <submittedName>
        <fullName evidence="9">Uncharacterized protein</fullName>
    </submittedName>
</protein>
<dbReference type="Pfam" id="PF00271">
    <property type="entry name" value="Helicase_C"/>
    <property type="match status" value="1"/>
</dbReference>
<dbReference type="FunFam" id="3.40.50.10810:FF:000019">
    <property type="entry name" value="DNA excision repair protein ERCC-6-like 2 isoform X1"/>
    <property type="match status" value="1"/>
</dbReference>
<comment type="subcellular location">
    <subcellularLocation>
        <location evidence="1">Nucleus</location>
    </subcellularLocation>
</comment>
<feature type="compositionally biased region" description="Low complexity" evidence="6">
    <location>
        <begin position="1"/>
        <end position="24"/>
    </location>
</feature>
<dbReference type="GO" id="GO:0005634">
    <property type="term" value="C:nucleus"/>
    <property type="evidence" value="ECO:0007669"/>
    <property type="project" value="UniProtKB-SubCell"/>
</dbReference>
<dbReference type="InterPro" id="IPR038718">
    <property type="entry name" value="SNF2-like_sf"/>
</dbReference>
<dbReference type="GO" id="GO:0016787">
    <property type="term" value="F:hydrolase activity"/>
    <property type="evidence" value="ECO:0007669"/>
    <property type="project" value="UniProtKB-KW"/>
</dbReference>
<feature type="compositionally biased region" description="Basic and acidic residues" evidence="6">
    <location>
        <begin position="187"/>
        <end position="196"/>
    </location>
</feature>
<feature type="compositionally biased region" description="Basic and acidic residues" evidence="6">
    <location>
        <begin position="279"/>
        <end position="292"/>
    </location>
</feature>
<feature type="region of interest" description="Disordered" evidence="6">
    <location>
        <begin position="1380"/>
        <end position="1466"/>
    </location>
</feature>
<feature type="compositionally biased region" description="Low complexity" evidence="6">
    <location>
        <begin position="46"/>
        <end position="59"/>
    </location>
</feature>
<feature type="compositionally biased region" description="Basic and acidic residues" evidence="6">
    <location>
        <begin position="566"/>
        <end position="585"/>
    </location>
</feature>
<dbReference type="OMA" id="ELIYNRQ"/>
<keyword evidence="10" id="KW-1185">Reference proteome</keyword>
<feature type="compositionally biased region" description="Basic and acidic residues" evidence="6">
    <location>
        <begin position="79"/>
        <end position="100"/>
    </location>
</feature>
<dbReference type="InterPro" id="IPR001650">
    <property type="entry name" value="Helicase_C-like"/>
</dbReference>
<dbReference type="SMART" id="SM00487">
    <property type="entry name" value="DEXDc"/>
    <property type="match status" value="1"/>
</dbReference>
<evidence type="ECO:0000259" key="7">
    <source>
        <dbReference type="PROSITE" id="PS51192"/>
    </source>
</evidence>
<dbReference type="GeneID" id="28978714"/>
<dbReference type="CDD" id="cd18793">
    <property type="entry name" value="SF2_C_SNF"/>
    <property type="match status" value="1"/>
</dbReference>
<dbReference type="RefSeq" id="XP_018267924.1">
    <property type="nucleotide sequence ID" value="XM_018418267.1"/>
</dbReference>
<dbReference type="InterPro" id="IPR000330">
    <property type="entry name" value="SNF2_N"/>
</dbReference>
<feature type="compositionally biased region" description="Basic and acidic residues" evidence="6">
    <location>
        <begin position="372"/>
        <end position="381"/>
    </location>
</feature>
<dbReference type="GO" id="GO:0005524">
    <property type="term" value="F:ATP binding"/>
    <property type="evidence" value="ECO:0007669"/>
    <property type="project" value="InterPro"/>
</dbReference>
<evidence type="ECO:0000313" key="9">
    <source>
        <dbReference type="EMBL" id="KPV71875.1"/>
    </source>
</evidence>
<evidence type="ECO:0000256" key="4">
    <source>
        <dbReference type="ARBA" id="ARBA00022840"/>
    </source>
</evidence>
<evidence type="ECO:0000313" key="10">
    <source>
        <dbReference type="Proteomes" id="UP000053890"/>
    </source>
</evidence>
<feature type="domain" description="Helicase ATP-binding" evidence="7">
    <location>
        <begin position="702"/>
        <end position="892"/>
    </location>
</feature>
<evidence type="ECO:0000256" key="5">
    <source>
        <dbReference type="ARBA" id="ARBA00023242"/>
    </source>
</evidence>
<evidence type="ECO:0000256" key="2">
    <source>
        <dbReference type="ARBA" id="ARBA00022741"/>
    </source>
</evidence>
<feature type="compositionally biased region" description="Acidic residues" evidence="6">
    <location>
        <begin position="448"/>
        <end position="468"/>
    </location>
</feature>
<organism evidence="9 10">
    <name type="scientific">Rhodotorula graminis (strain WP1)</name>
    <dbReference type="NCBI Taxonomy" id="578459"/>
    <lineage>
        <taxon>Eukaryota</taxon>
        <taxon>Fungi</taxon>
        <taxon>Dikarya</taxon>
        <taxon>Basidiomycota</taxon>
        <taxon>Pucciniomycotina</taxon>
        <taxon>Microbotryomycetes</taxon>
        <taxon>Sporidiobolales</taxon>
        <taxon>Sporidiobolaceae</taxon>
        <taxon>Rhodotorula</taxon>
    </lineage>
</organism>
<gene>
    <name evidence="9" type="ORF">RHOBADRAFT_56261</name>
</gene>
<feature type="compositionally biased region" description="Pro residues" evidence="6">
    <location>
        <begin position="1389"/>
        <end position="1400"/>
    </location>
</feature>
<dbReference type="Gene3D" id="3.40.50.300">
    <property type="entry name" value="P-loop containing nucleotide triphosphate hydrolases"/>
    <property type="match status" value="1"/>
</dbReference>
<reference evidence="9 10" key="1">
    <citation type="journal article" date="2015" name="Front. Microbiol.">
        <title>Genome sequence of the plant growth promoting endophytic yeast Rhodotorula graminis WP1.</title>
        <authorList>
            <person name="Firrincieli A."/>
            <person name="Otillar R."/>
            <person name="Salamov A."/>
            <person name="Schmutz J."/>
            <person name="Khan Z."/>
            <person name="Redman R.S."/>
            <person name="Fleck N.D."/>
            <person name="Lindquist E."/>
            <person name="Grigoriev I.V."/>
            <person name="Doty S.L."/>
        </authorList>
    </citation>
    <scope>NUCLEOTIDE SEQUENCE [LARGE SCALE GENOMIC DNA]</scope>
    <source>
        <strain evidence="9 10">WP1</strain>
    </source>
</reference>
<dbReference type="Proteomes" id="UP000053890">
    <property type="component" value="Unassembled WGS sequence"/>
</dbReference>
<evidence type="ECO:0000259" key="8">
    <source>
        <dbReference type="PROSITE" id="PS51194"/>
    </source>
</evidence>
<sequence length="1532" mass="169908">MAFRSSSTTTTRTSTASSTTTRTKSNSKAKVKPRLSTSSAMRKLVDSPSTDSDPSSSSSANDKPRRARAGSSDESDFGDDMREAADLEKRARVAKDEQARLRRAVKKHKDKGEELPAELKAALKKKKSAGSARAPVKDDVAAVIDNVAAERRRSAGKGRPRRGSSASDSSADIVPVSRPTRRRSDKRRAVQERDGIEVQGADSSDDGAAEDLVNTVKGGGELSDDPDEVKKHLARRWFDRKNPNVMSARRKQLELKYNPLVRMLNVEIQVGASSSRVANSDEERRQDLHIENLTDPDTDWSSPGMGDLNDSVVIRPRREPPPHARSRVETDSPPPHKGKGKSKEVKLEYDDMDEDVKPVVTPVKRSAQVSTVKRESPEDVKPVILLTDDEPEPDTADDDDEPADPTTSVHLDVKPAIGSFSSRPALDGSAAARARPGPVASTSALPFEVDDSGAEPDTESDGAGEVDDDVKTPSAALAPHFAAHTHALVGSSQTLGPASQRRADVKGESQSSLFSCSRAQSQRRSSHGVKLEVKDEPVDFGLPVDPDDSDVEFVDDAMLRGVAAAAREKAVRDEVRKKEDRRKAMQSEIAARRMKKEEAERDGQANYEDEDEDEDDERAMQVDGDDDDDEAPLMWDVGKGTKPVTWPQPVRKGRPKFMLESSQQKNMGAHLLSQDPSDKTQIPAPLNRFLRQYQREGAEFLYSQFKKGLGGILGDDMGLGKTIQVIAFLSAIMDKQGIKKYDDERRKKVVYGRADDDPIDKPSDLGPTCLIVCPMSVVHNWEREFKTWGYFDVGIFMGSKEKKNEMLHKFDRGVLDVVVAGFEAVRNQIGEFTSRDFTVVIVDEAHRVKNRKSATTQAMNQFPSRLRYGLTGTAMQNKLEEFWCVLNWAAPGRVGTHRQWDDLVSRPLKFAQTADATEDELALGRKRAMALVTSLLPNFWIRRTKDDRNVQLQLPPKTDNVVLCPLTALQQRVYRRLLQLEDVQIMLTADDPCPCGERDETGLPYRRGSCCEQEWTKLIFKYISLFQGVSNHLALMYPNREDKRKEPERYEQAVSWMQTAFPDDWQDRKPGPQAALDPDLCGKWKILCELLELWHHEGHKVLIFSMSLKILDLLSSLMETTHYKYLTLDGSTPQDERMPLVDEFNDPAGGIFCFLISTRAGGVGLNLTAANRVVIFDPNWNPSHDLQAMDRAYRFGQTRRVDVFRLIGAGTLEELIYNRQQYKRSMAKTSYDASSERRLYTGVQGEGKTQHGDLWGVKNIFSLSENFSLTEKSIERANLAELEYALRNSSIFETDDGKVADLDEPDAEEVVAEVTGYSKKADPTNQMSPEELARHERSLREQAMISRILSGVRTAESDDVIGGSNIELLRGHAAIQGQAARAKAVTAGPPRPRLSAPPPSSSSHKAKPVKKRSKTEHDDVPAWDPLSRSSGRPSATQRDASQARPALKKPKLESQPGPDSKGDAFVAAGLPEGVSVVDAIATAGYGGADGVQRFYREFGACDKGKKASMLKSVVRAWRKENPDVEDEDEDAE</sequence>
<dbReference type="PANTHER" id="PTHR45629:SF7">
    <property type="entry name" value="DNA EXCISION REPAIR PROTEIN ERCC-6-RELATED"/>
    <property type="match status" value="1"/>
</dbReference>
<dbReference type="PROSITE" id="PS51194">
    <property type="entry name" value="HELICASE_CTER"/>
    <property type="match status" value="1"/>
</dbReference>
<proteinExistence type="predicted"/>
<feature type="compositionally biased region" description="Acidic residues" evidence="6">
    <location>
        <begin position="387"/>
        <end position="403"/>
    </location>
</feature>
<dbReference type="OrthoDB" id="413460at2759"/>
<feature type="region of interest" description="Disordered" evidence="6">
    <location>
        <begin position="273"/>
        <end position="550"/>
    </location>
</feature>
<dbReference type="PROSITE" id="PS51192">
    <property type="entry name" value="HELICASE_ATP_BIND_1"/>
    <property type="match status" value="1"/>
</dbReference>
<keyword evidence="5" id="KW-0539">Nucleus</keyword>
<dbReference type="InterPro" id="IPR027417">
    <property type="entry name" value="P-loop_NTPase"/>
</dbReference>
<keyword evidence="4" id="KW-0067">ATP-binding</keyword>
<dbReference type="InterPro" id="IPR049730">
    <property type="entry name" value="SNF2/RAD54-like_C"/>
</dbReference>
<dbReference type="STRING" id="578459.A0A0P9IR28"/>
<dbReference type="PANTHER" id="PTHR45629">
    <property type="entry name" value="SNF2/RAD54 FAMILY MEMBER"/>
    <property type="match status" value="1"/>
</dbReference>
<feature type="domain" description="Helicase C-terminal" evidence="8">
    <location>
        <begin position="1086"/>
        <end position="1240"/>
    </location>
</feature>
<dbReference type="Gene3D" id="3.40.50.10810">
    <property type="entry name" value="Tandem AAA-ATPase domain"/>
    <property type="match status" value="1"/>
</dbReference>
<feature type="compositionally biased region" description="Low complexity" evidence="6">
    <location>
        <begin position="163"/>
        <end position="172"/>
    </location>
</feature>
<dbReference type="InterPro" id="IPR050496">
    <property type="entry name" value="SNF2_RAD54_helicase_repair"/>
</dbReference>
<dbReference type="EMBL" id="KQ474090">
    <property type="protein sequence ID" value="KPV71875.1"/>
    <property type="molecule type" value="Genomic_DNA"/>
</dbReference>
<dbReference type="SMART" id="SM00490">
    <property type="entry name" value="HELICc"/>
    <property type="match status" value="1"/>
</dbReference>
<evidence type="ECO:0000256" key="1">
    <source>
        <dbReference type="ARBA" id="ARBA00004123"/>
    </source>
</evidence>
<feature type="region of interest" description="Disordered" evidence="6">
    <location>
        <begin position="1"/>
        <end position="228"/>
    </location>
</feature>
<evidence type="ECO:0000256" key="6">
    <source>
        <dbReference type="SAM" id="MobiDB-lite"/>
    </source>
</evidence>
<dbReference type="InterPro" id="IPR014001">
    <property type="entry name" value="Helicase_ATP-bd"/>
</dbReference>
<dbReference type="Pfam" id="PF00176">
    <property type="entry name" value="SNF2-rel_dom"/>
    <property type="match status" value="1"/>
</dbReference>
<keyword evidence="3" id="KW-0378">Hydrolase</keyword>
<feature type="region of interest" description="Disordered" evidence="6">
    <location>
        <begin position="565"/>
        <end position="652"/>
    </location>
</feature>
<feature type="compositionally biased region" description="Basic and acidic residues" evidence="6">
    <location>
        <begin position="316"/>
        <end position="330"/>
    </location>
</feature>
<accession>A0A0P9IR28</accession>
<evidence type="ECO:0000256" key="3">
    <source>
        <dbReference type="ARBA" id="ARBA00022801"/>
    </source>
</evidence>
<feature type="compositionally biased region" description="Acidic residues" evidence="6">
    <location>
        <begin position="607"/>
        <end position="631"/>
    </location>
</feature>
<dbReference type="SUPFAM" id="SSF52540">
    <property type="entry name" value="P-loop containing nucleoside triphosphate hydrolases"/>
    <property type="match status" value="2"/>
</dbReference>
<name>A0A0P9IR28_RHOGW</name>
<feature type="compositionally biased region" description="Polar residues" evidence="6">
    <location>
        <begin position="1427"/>
        <end position="1440"/>
    </location>
</feature>
<keyword evidence="2" id="KW-0547">Nucleotide-binding</keyword>
<feature type="compositionally biased region" description="Basic residues" evidence="6">
    <location>
        <begin position="1404"/>
        <end position="1414"/>
    </location>
</feature>